<reference evidence="4 5" key="1">
    <citation type="journal article" date="2024" name="Commun. Biol.">
        <title>Comparative genomic analysis of thermophilic fungi reveals convergent evolutionary adaptations and gene losses.</title>
        <authorList>
            <person name="Steindorff A.S."/>
            <person name="Aguilar-Pontes M.V."/>
            <person name="Robinson A.J."/>
            <person name="Andreopoulos B."/>
            <person name="LaButti K."/>
            <person name="Kuo A."/>
            <person name="Mondo S."/>
            <person name="Riley R."/>
            <person name="Otillar R."/>
            <person name="Haridas S."/>
            <person name="Lipzen A."/>
            <person name="Grimwood J."/>
            <person name="Schmutz J."/>
            <person name="Clum A."/>
            <person name="Reid I.D."/>
            <person name="Moisan M.C."/>
            <person name="Butler G."/>
            <person name="Nguyen T.T.M."/>
            <person name="Dewar K."/>
            <person name="Conant G."/>
            <person name="Drula E."/>
            <person name="Henrissat B."/>
            <person name="Hansel C."/>
            <person name="Singer S."/>
            <person name="Hutchinson M.I."/>
            <person name="de Vries R.P."/>
            <person name="Natvig D.O."/>
            <person name="Powell A.J."/>
            <person name="Tsang A."/>
            <person name="Grigoriev I.V."/>
        </authorList>
    </citation>
    <scope>NUCLEOTIDE SEQUENCE [LARGE SCALE GENOMIC DNA]</scope>
    <source>
        <strain evidence="4 5">ATCC 24622</strain>
    </source>
</reference>
<organism evidence="4 5">
    <name type="scientific">Phialemonium thermophilum</name>
    <dbReference type="NCBI Taxonomy" id="223376"/>
    <lineage>
        <taxon>Eukaryota</taxon>
        <taxon>Fungi</taxon>
        <taxon>Dikarya</taxon>
        <taxon>Ascomycota</taxon>
        <taxon>Pezizomycotina</taxon>
        <taxon>Sordariomycetes</taxon>
        <taxon>Sordariomycetidae</taxon>
        <taxon>Cephalothecales</taxon>
        <taxon>Cephalothecaceae</taxon>
        <taxon>Phialemonium</taxon>
    </lineage>
</organism>
<evidence type="ECO:0000313" key="4">
    <source>
        <dbReference type="EMBL" id="KAL1845261.1"/>
    </source>
</evidence>
<evidence type="ECO:0000256" key="1">
    <source>
        <dbReference type="ARBA" id="ARBA00022630"/>
    </source>
</evidence>
<proteinExistence type="predicted"/>
<comment type="caution">
    <text evidence="4">The sequence shown here is derived from an EMBL/GenBank/DDBJ whole genome shotgun (WGS) entry which is preliminary data.</text>
</comment>
<dbReference type="InterPro" id="IPR036188">
    <property type="entry name" value="FAD/NAD-bd_sf"/>
</dbReference>
<dbReference type="Gene3D" id="3.50.50.60">
    <property type="entry name" value="FAD/NAD(P)-binding domain"/>
    <property type="match status" value="1"/>
</dbReference>
<evidence type="ECO:0000256" key="2">
    <source>
        <dbReference type="ARBA" id="ARBA00023002"/>
    </source>
</evidence>
<dbReference type="PANTHER" id="PTHR43400:SF12">
    <property type="entry name" value="FUMARATE REDUCTASE"/>
    <property type="match status" value="1"/>
</dbReference>
<evidence type="ECO:0000313" key="5">
    <source>
        <dbReference type="Proteomes" id="UP001586593"/>
    </source>
</evidence>
<protein>
    <recommendedName>
        <fullName evidence="3">FAD-dependent oxidoreductase 2 FAD-binding domain-containing protein</fullName>
    </recommendedName>
</protein>
<dbReference type="InterPro" id="IPR050315">
    <property type="entry name" value="FAD-oxidoreductase_2"/>
</dbReference>
<keyword evidence="2" id="KW-0560">Oxidoreductase</keyword>
<dbReference type="Gene3D" id="3.90.700.10">
    <property type="entry name" value="Succinate dehydrogenase/fumarate reductase flavoprotein, catalytic domain"/>
    <property type="match status" value="1"/>
</dbReference>
<name>A0ABR3VUG3_9PEZI</name>
<dbReference type="PANTHER" id="PTHR43400">
    <property type="entry name" value="FUMARATE REDUCTASE"/>
    <property type="match status" value="1"/>
</dbReference>
<evidence type="ECO:0000259" key="3">
    <source>
        <dbReference type="Pfam" id="PF00890"/>
    </source>
</evidence>
<dbReference type="EMBL" id="JAZHXJ010001172">
    <property type="protein sequence ID" value="KAL1845261.1"/>
    <property type="molecule type" value="Genomic_DNA"/>
</dbReference>
<keyword evidence="1" id="KW-0285">Flavoprotein</keyword>
<dbReference type="InterPro" id="IPR003953">
    <property type="entry name" value="FAD-dep_OxRdtase_2_FAD-bd"/>
</dbReference>
<accession>A0ABR3VUG3</accession>
<dbReference type="SUPFAM" id="SSF51905">
    <property type="entry name" value="FAD/NAD(P)-binding domain"/>
    <property type="match status" value="1"/>
</dbReference>
<dbReference type="InterPro" id="IPR027477">
    <property type="entry name" value="Succ_DH/fumarate_Rdtase_cat_sf"/>
</dbReference>
<keyword evidence="5" id="KW-1185">Reference proteome</keyword>
<dbReference type="Proteomes" id="UP001586593">
    <property type="component" value="Unassembled WGS sequence"/>
</dbReference>
<feature type="domain" description="FAD-dependent oxidoreductase 2 FAD-binding" evidence="3">
    <location>
        <begin position="107"/>
        <end position="167"/>
    </location>
</feature>
<gene>
    <name evidence="4" type="ORF">VTK73DRAFT_781</name>
</gene>
<sequence>MEGDEPAMVVAGDNAGGSGGVRQWDVRLLLDPGACEAAAAHVGFYLFKGLLEKKRIRDLDETTRETLADYVAIVKGCKADPLGRASFGHWTWGIGDDAADEDAEVCVGRVTPITHFTMGGAVINEKSQVLASDLGQESGQLPIRGLWAAGEITGGIHGDNRLGGSSLLECVVYGLTAGEEAARSLSGA</sequence>
<dbReference type="Pfam" id="PF00890">
    <property type="entry name" value="FAD_binding_2"/>
    <property type="match status" value="1"/>
</dbReference>